<gene>
    <name evidence="1" type="ORF">WR25_25446</name>
</gene>
<evidence type="ECO:0000313" key="1">
    <source>
        <dbReference type="EMBL" id="PAV55978.1"/>
    </source>
</evidence>
<name>A0A2A2J2D5_9BILA</name>
<dbReference type="Proteomes" id="UP000218231">
    <property type="component" value="Unassembled WGS sequence"/>
</dbReference>
<proteinExistence type="predicted"/>
<keyword evidence="2" id="KW-1185">Reference proteome</keyword>
<dbReference type="EMBL" id="LIAE01010733">
    <property type="protein sequence ID" value="PAV55978.1"/>
    <property type="molecule type" value="Genomic_DNA"/>
</dbReference>
<comment type="caution">
    <text evidence="1">The sequence shown here is derived from an EMBL/GenBank/DDBJ whole genome shotgun (WGS) entry which is preliminary data.</text>
</comment>
<evidence type="ECO:0000313" key="2">
    <source>
        <dbReference type="Proteomes" id="UP000218231"/>
    </source>
</evidence>
<dbReference type="STRING" id="2018661.A0A2A2J2D5"/>
<organism evidence="1 2">
    <name type="scientific">Diploscapter pachys</name>
    <dbReference type="NCBI Taxonomy" id="2018661"/>
    <lineage>
        <taxon>Eukaryota</taxon>
        <taxon>Metazoa</taxon>
        <taxon>Ecdysozoa</taxon>
        <taxon>Nematoda</taxon>
        <taxon>Chromadorea</taxon>
        <taxon>Rhabditida</taxon>
        <taxon>Rhabditina</taxon>
        <taxon>Rhabditomorpha</taxon>
        <taxon>Rhabditoidea</taxon>
        <taxon>Rhabditidae</taxon>
        <taxon>Diploscapter</taxon>
    </lineage>
</organism>
<sequence>MMEHGIRSTAQPKCIFSAVELLRKLRLHYQRLQDIHHHIVNLKSVKLLNLVVHGRSNCIKPSNATCLAAKVKPKAMKALGKPYDELSAIAMKCRKNNAGQSGMYEKCANNVYKKALAYVYKAYVDQACLKLSTAINVAEYNCCRKMVDLVVKKDVSGKYSCYSKAKPKAGTTPTCPK</sequence>
<reference evidence="1 2" key="1">
    <citation type="journal article" date="2017" name="Curr. Biol.">
        <title>Genome architecture and evolution of a unichromosomal asexual nematode.</title>
        <authorList>
            <person name="Fradin H."/>
            <person name="Zegar C."/>
            <person name="Gutwein M."/>
            <person name="Lucas J."/>
            <person name="Kovtun M."/>
            <person name="Corcoran D."/>
            <person name="Baugh L.R."/>
            <person name="Kiontke K."/>
            <person name="Gunsalus K."/>
            <person name="Fitch D.H."/>
            <person name="Piano F."/>
        </authorList>
    </citation>
    <scope>NUCLEOTIDE SEQUENCE [LARGE SCALE GENOMIC DNA]</scope>
    <source>
        <strain evidence="1">PF1309</strain>
    </source>
</reference>
<protein>
    <submittedName>
        <fullName evidence="1">Uncharacterized protein</fullName>
    </submittedName>
</protein>
<accession>A0A2A2J2D5</accession>
<dbReference type="AlphaFoldDB" id="A0A2A2J2D5"/>